<dbReference type="GO" id="GO:0016020">
    <property type="term" value="C:membrane"/>
    <property type="evidence" value="ECO:0007669"/>
    <property type="project" value="UniProtKB-SubCell"/>
</dbReference>
<dbReference type="InterPro" id="IPR036922">
    <property type="entry name" value="Rieske_2Fe-2S_sf"/>
</dbReference>
<evidence type="ECO:0000256" key="7">
    <source>
        <dbReference type="ARBA" id="ARBA00023004"/>
    </source>
</evidence>
<evidence type="ECO:0000313" key="11">
    <source>
        <dbReference type="EMBL" id="CAD7633913.1"/>
    </source>
</evidence>
<dbReference type="EMBL" id="CAJPIZ010013607">
    <property type="protein sequence ID" value="CAG2114343.1"/>
    <property type="molecule type" value="Genomic_DNA"/>
</dbReference>
<dbReference type="GO" id="GO:0046872">
    <property type="term" value="F:metal ion binding"/>
    <property type="evidence" value="ECO:0007669"/>
    <property type="project" value="UniProtKB-KW"/>
</dbReference>
<keyword evidence="6" id="KW-0560">Oxidoreductase</keyword>
<dbReference type="Gene3D" id="3.90.380.10">
    <property type="entry name" value="Naphthalene 1,2-dioxygenase Alpha Subunit, Chain A, domain 1"/>
    <property type="match status" value="1"/>
</dbReference>
<dbReference type="CDD" id="cd03469">
    <property type="entry name" value="Rieske_RO_Alpha_N"/>
    <property type="match status" value="1"/>
</dbReference>
<keyword evidence="7" id="KW-0408">Iron</keyword>
<evidence type="ECO:0000256" key="3">
    <source>
        <dbReference type="ARBA" id="ARBA00022714"/>
    </source>
</evidence>
<reference evidence="11" key="1">
    <citation type="submission" date="2020-11" db="EMBL/GenBank/DDBJ databases">
        <authorList>
            <person name="Tran Van P."/>
        </authorList>
    </citation>
    <scope>NUCLEOTIDE SEQUENCE</scope>
</reference>
<dbReference type="GO" id="GO:0005737">
    <property type="term" value="C:cytoplasm"/>
    <property type="evidence" value="ECO:0007669"/>
    <property type="project" value="TreeGrafter"/>
</dbReference>
<proteinExistence type="predicted"/>
<evidence type="ECO:0000313" key="12">
    <source>
        <dbReference type="Proteomes" id="UP000759131"/>
    </source>
</evidence>
<evidence type="ECO:0000256" key="6">
    <source>
        <dbReference type="ARBA" id="ARBA00023002"/>
    </source>
</evidence>
<dbReference type="GO" id="GO:0051537">
    <property type="term" value="F:2 iron, 2 sulfur cluster binding"/>
    <property type="evidence" value="ECO:0007669"/>
    <property type="project" value="UniProtKB-KW"/>
</dbReference>
<dbReference type="SUPFAM" id="SSF55961">
    <property type="entry name" value="Bet v1-like"/>
    <property type="match status" value="1"/>
</dbReference>
<dbReference type="SUPFAM" id="SSF50022">
    <property type="entry name" value="ISP domain"/>
    <property type="match status" value="1"/>
</dbReference>
<evidence type="ECO:0000256" key="2">
    <source>
        <dbReference type="ARBA" id="ARBA00022692"/>
    </source>
</evidence>
<accession>A0A7R9L2S6</accession>
<comment type="subcellular location">
    <subcellularLocation>
        <location evidence="1">Membrane</location>
    </subcellularLocation>
</comment>
<dbReference type="OrthoDB" id="6538019at2759"/>
<dbReference type="Gene3D" id="2.102.10.10">
    <property type="entry name" value="Rieske [2Fe-2S] iron-sulphur domain"/>
    <property type="match status" value="1"/>
</dbReference>
<evidence type="ECO:0000259" key="10">
    <source>
        <dbReference type="PROSITE" id="PS51296"/>
    </source>
</evidence>
<gene>
    <name evidence="11" type="ORF">OSB1V03_LOCUS14309</name>
</gene>
<protein>
    <recommendedName>
        <fullName evidence="10">Rieske domain-containing protein</fullName>
    </recommendedName>
</protein>
<keyword evidence="2" id="KW-0812">Transmembrane</keyword>
<dbReference type="InterPro" id="IPR017941">
    <property type="entry name" value="Rieske_2Fe-2S"/>
</dbReference>
<dbReference type="EMBL" id="OC868182">
    <property type="protein sequence ID" value="CAD7633913.1"/>
    <property type="molecule type" value="Genomic_DNA"/>
</dbReference>
<dbReference type="PANTHER" id="PTHR21266">
    <property type="entry name" value="IRON-SULFUR DOMAIN CONTAINING PROTEIN"/>
    <property type="match status" value="1"/>
</dbReference>
<evidence type="ECO:0000256" key="4">
    <source>
        <dbReference type="ARBA" id="ARBA00022723"/>
    </source>
</evidence>
<dbReference type="GO" id="GO:0016491">
    <property type="term" value="F:oxidoreductase activity"/>
    <property type="evidence" value="ECO:0007669"/>
    <property type="project" value="UniProtKB-KW"/>
</dbReference>
<dbReference type="AlphaFoldDB" id="A0A7R9L2S6"/>
<dbReference type="PROSITE" id="PS51296">
    <property type="entry name" value="RIESKE"/>
    <property type="match status" value="1"/>
</dbReference>
<name>A0A7R9L2S6_9ACAR</name>
<evidence type="ECO:0000256" key="9">
    <source>
        <dbReference type="ARBA" id="ARBA00023136"/>
    </source>
</evidence>
<keyword evidence="5" id="KW-1133">Transmembrane helix</keyword>
<evidence type="ECO:0000256" key="8">
    <source>
        <dbReference type="ARBA" id="ARBA00023014"/>
    </source>
</evidence>
<dbReference type="InterPro" id="IPR050584">
    <property type="entry name" value="Cholesterol_7-desaturase"/>
</dbReference>
<dbReference type="Proteomes" id="UP000759131">
    <property type="component" value="Unassembled WGS sequence"/>
</dbReference>
<dbReference type="PANTHER" id="PTHR21266:SF32">
    <property type="entry name" value="CHOLESTEROL 7-DESATURASE NVD"/>
    <property type="match status" value="1"/>
</dbReference>
<evidence type="ECO:0000256" key="1">
    <source>
        <dbReference type="ARBA" id="ARBA00004370"/>
    </source>
</evidence>
<feature type="non-terminal residue" evidence="11">
    <location>
        <position position="1"/>
    </location>
</feature>
<feature type="domain" description="Rieske" evidence="10">
    <location>
        <begin position="1"/>
        <end position="110"/>
    </location>
</feature>
<evidence type="ECO:0000256" key="5">
    <source>
        <dbReference type="ARBA" id="ARBA00022989"/>
    </source>
</evidence>
<keyword evidence="4" id="KW-0479">Metal-binding</keyword>
<organism evidence="11">
    <name type="scientific">Medioppia subpectinata</name>
    <dbReference type="NCBI Taxonomy" id="1979941"/>
    <lineage>
        <taxon>Eukaryota</taxon>
        <taxon>Metazoa</taxon>
        <taxon>Ecdysozoa</taxon>
        <taxon>Arthropoda</taxon>
        <taxon>Chelicerata</taxon>
        <taxon>Arachnida</taxon>
        <taxon>Acari</taxon>
        <taxon>Acariformes</taxon>
        <taxon>Sarcoptiformes</taxon>
        <taxon>Oribatida</taxon>
        <taxon>Brachypylina</taxon>
        <taxon>Oppioidea</taxon>
        <taxon>Oppiidae</taxon>
        <taxon>Medioppia</taxon>
    </lineage>
</organism>
<keyword evidence="3" id="KW-0001">2Fe-2S</keyword>
<keyword evidence="12" id="KW-1185">Reference proteome</keyword>
<keyword evidence="8" id="KW-0411">Iron-sulfur</keyword>
<dbReference type="Pfam" id="PF00355">
    <property type="entry name" value="Rieske"/>
    <property type="match status" value="1"/>
</dbReference>
<sequence length="305" mass="34190">MPSRDLRLNSVVPFEMCGQQLVAFRGGSGAVHVLSAYCPHLGANLGVGGHVVTESESGDDCIQCPFHGWRFNGRDGQCKRIPNLNDSELKALKAVVKKWQTIEKNEMIYVWHHSEDLDPDHYPDDFIAKHNAKLVLQQSYPEIVLAPFQTIVENSSDVHHANYVHTELIPYVASLKYSFSSDYGHELAPVVQGTITLCVFKCTMATIPFILHVWSPVLATFAVGTEHSFGGIVVTAGICVPIRHDQTLLTTVLYTKRSILSSLFPLCFHYLVTNQISGDIIIWTNSQRPKRPVFTRNDEAIVRYR</sequence>
<dbReference type="UniPathway" id="UPA01020"/>
<keyword evidence="9" id="KW-0472">Membrane</keyword>